<protein>
    <recommendedName>
        <fullName evidence="4">Major facilitator superfamily (MFS) profile domain-containing protein</fullName>
    </recommendedName>
</protein>
<evidence type="ECO:0008006" key="4">
    <source>
        <dbReference type="Google" id="ProtNLM"/>
    </source>
</evidence>
<accession>A0A1C7MIV2</accession>
<proteinExistence type="predicted"/>
<dbReference type="EMBL" id="LUGG01000003">
    <property type="protein sequence ID" value="OBZ76865.1"/>
    <property type="molecule type" value="Genomic_DNA"/>
</dbReference>
<dbReference type="Proteomes" id="UP000092993">
    <property type="component" value="Unassembled WGS sequence"/>
</dbReference>
<feature type="transmembrane region" description="Helical" evidence="1">
    <location>
        <begin position="72"/>
        <end position="98"/>
    </location>
</feature>
<evidence type="ECO:0000256" key="1">
    <source>
        <dbReference type="SAM" id="Phobius"/>
    </source>
</evidence>
<dbReference type="AlphaFoldDB" id="A0A1C7MIV2"/>
<organism evidence="2 3">
    <name type="scientific">Grifola frondosa</name>
    <name type="common">Maitake</name>
    <name type="synonym">Polyporus frondosus</name>
    <dbReference type="NCBI Taxonomy" id="5627"/>
    <lineage>
        <taxon>Eukaryota</taxon>
        <taxon>Fungi</taxon>
        <taxon>Dikarya</taxon>
        <taxon>Basidiomycota</taxon>
        <taxon>Agaricomycotina</taxon>
        <taxon>Agaricomycetes</taxon>
        <taxon>Polyporales</taxon>
        <taxon>Grifolaceae</taxon>
        <taxon>Grifola</taxon>
    </lineage>
</organism>
<comment type="caution">
    <text evidence="2">The sequence shown here is derived from an EMBL/GenBank/DDBJ whole genome shotgun (WGS) entry which is preliminary data.</text>
</comment>
<gene>
    <name evidence="2" type="ORF">A0H81_03444</name>
</gene>
<name>A0A1C7MIV2_GRIFR</name>
<keyword evidence="3" id="KW-1185">Reference proteome</keyword>
<reference evidence="2 3" key="1">
    <citation type="submission" date="2016-03" db="EMBL/GenBank/DDBJ databases">
        <title>Whole genome sequencing of Grifola frondosa 9006-11.</title>
        <authorList>
            <person name="Min B."/>
            <person name="Park H."/>
            <person name="Kim J.-G."/>
            <person name="Cho H."/>
            <person name="Oh Y.-L."/>
            <person name="Kong W.-S."/>
            <person name="Choi I.-G."/>
        </authorList>
    </citation>
    <scope>NUCLEOTIDE SEQUENCE [LARGE SCALE GENOMIC DNA]</scope>
    <source>
        <strain evidence="2 3">9006-11</strain>
    </source>
</reference>
<sequence length="107" mass="11395">MCVPPPPPYLSCSRANCPGWDRCVLVPAALASLSNDLSDVGIRIGVGFFITSFGLLIGNPIAGALLNPGFRWSHLIIFCGVEMLGAAAVSVGFGRWWCGRRGGRSFR</sequence>
<feature type="transmembrane region" description="Helical" evidence="1">
    <location>
        <begin position="44"/>
        <end position="66"/>
    </location>
</feature>
<evidence type="ECO:0000313" key="3">
    <source>
        <dbReference type="Proteomes" id="UP000092993"/>
    </source>
</evidence>
<keyword evidence="1" id="KW-0472">Membrane</keyword>
<evidence type="ECO:0000313" key="2">
    <source>
        <dbReference type="EMBL" id="OBZ76865.1"/>
    </source>
</evidence>
<keyword evidence="1" id="KW-0812">Transmembrane</keyword>
<keyword evidence="1" id="KW-1133">Transmembrane helix</keyword>
<dbReference type="OrthoDB" id="6499973at2759"/>